<dbReference type="InterPro" id="IPR000182">
    <property type="entry name" value="GNAT_dom"/>
</dbReference>
<evidence type="ECO:0000313" key="3">
    <source>
        <dbReference type="Proteomes" id="UP001061302"/>
    </source>
</evidence>
<evidence type="ECO:0000259" key="1">
    <source>
        <dbReference type="PROSITE" id="PS51186"/>
    </source>
</evidence>
<feature type="domain" description="N-acetyltransferase" evidence="1">
    <location>
        <begin position="2"/>
        <end position="163"/>
    </location>
</feature>
<dbReference type="SUPFAM" id="SSF55729">
    <property type="entry name" value="Acyl-CoA N-acyltransferases (Nat)"/>
    <property type="match status" value="1"/>
</dbReference>
<gene>
    <name evidence="2" type="ORF">N8I74_07450</name>
</gene>
<dbReference type="EMBL" id="CP106753">
    <property type="protein sequence ID" value="UXY16842.1"/>
    <property type="molecule type" value="Genomic_DNA"/>
</dbReference>
<dbReference type="PROSITE" id="PS51186">
    <property type="entry name" value="GNAT"/>
    <property type="match status" value="1"/>
</dbReference>
<organism evidence="2 3">
    <name type="scientific">Chitiniphilus purpureus</name>
    <dbReference type="NCBI Taxonomy" id="2981137"/>
    <lineage>
        <taxon>Bacteria</taxon>
        <taxon>Pseudomonadati</taxon>
        <taxon>Pseudomonadota</taxon>
        <taxon>Betaproteobacteria</taxon>
        <taxon>Neisseriales</taxon>
        <taxon>Chitinibacteraceae</taxon>
        <taxon>Chitiniphilus</taxon>
    </lineage>
</organism>
<name>A0ABY6DR50_9NEIS</name>
<dbReference type="InterPro" id="IPR016181">
    <property type="entry name" value="Acyl_CoA_acyltransferase"/>
</dbReference>
<dbReference type="Pfam" id="PF00583">
    <property type="entry name" value="Acetyltransf_1"/>
    <property type="match status" value="1"/>
</dbReference>
<accession>A0ABY6DR50</accession>
<sequence length="163" mass="18133">MIRIRNAQPSDIPQLLEIGGMLHAETRYRSLPLQRTKVEAMLARYLADRRGIYAILIAEQDGVPVGFLFAVVETYWFSDARVANNIAWYVIPKARGSSAAPKLLLAFRRWAMNRGAAEIKIGVSSAHLTERTGRMLTRMGFNMIGGNYSAQLPPPDSQGANNE</sequence>
<evidence type="ECO:0000313" key="2">
    <source>
        <dbReference type="EMBL" id="UXY16842.1"/>
    </source>
</evidence>
<dbReference type="RefSeq" id="WP_263126246.1">
    <property type="nucleotide sequence ID" value="NZ_CP106753.1"/>
</dbReference>
<reference evidence="2" key="1">
    <citation type="submission" date="2022-10" db="EMBL/GenBank/DDBJ databases">
        <title>Chitiniphilus purpureus sp. nov., a novel chitin-degrading bacterium isolated from crawfish pond sediment.</title>
        <authorList>
            <person name="Li K."/>
        </authorList>
    </citation>
    <scope>NUCLEOTIDE SEQUENCE</scope>
    <source>
        <strain evidence="2">CD1</strain>
    </source>
</reference>
<dbReference type="Gene3D" id="3.40.630.30">
    <property type="match status" value="1"/>
</dbReference>
<keyword evidence="3" id="KW-1185">Reference proteome</keyword>
<dbReference type="Proteomes" id="UP001061302">
    <property type="component" value="Chromosome"/>
</dbReference>
<dbReference type="CDD" id="cd04301">
    <property type="entry name" value="NAT_SF"/>
    <property type="match status" value="1"/>
</dbReference>
<proteinExistence type="predicted"/>
<protein>
    <submittedName>
        <fullName evidence="2">GNAT family N-acetyltransferase</fullName>
    </submittedName>
</protein>